<dbReference type="Proteomes" id="UP000719267">
    <property type="component" value="Unassembled WGS sequence"/>
</dbReference>
<dbReference type="RefSeq" id="WP_219039398.1">
    <property type="nucleotide sequence ID" value="NZ_JAHWDF010000004.1"/>
</dbReference>
<proteinExistence type="predicted"/>
<keyword evidence="3" id="KW-1185">Reference proteome</keyword>
<dbReference type="EMBL" id="JAHWDF010000004">
    <property type="protein sequence ID" value="MBW2961113.1"/>
    <property type="molecule type" value="Genomic_DNA"/>
</dbReference>
<feature type="compositionally biased region" description="Basic and acidic residues" evidence="1">
    <location>
        <begin position="13"/>
        <end position="22"/>
    </location>
</feature>
<evidence type="ECO:0000256" key="1">
    <source>
        <dbReference type="SAM" id="MobiDB-lite"/>
    </source>
</evidence>
<evidence type="ECO:0008006" key="4">
    <source>
        <dbReference type="Google" id="ProtNLM"/>
    </source>
</evidence>
<organism evidence="2 3">
    <name type="scientific">Mesonia aestuariivivens</name>
    <dbReference type="NCBI Taxonomy" id="2796128"/>
    <lineage>
        <taxon>Bacteria</taxon>
        <taxon>Pseudomonadati</taxon>
        <taxon>Bacteroidota</taxon>
        <taxon>Flavobacteriia</taxon>
        <taxon>Flavobacteriales</taxon>
        <taxon>Flavobacteriaceae</taxon>
        <taxon>Mesonia</taxon>
    </lineage>
</organism>
<protein>
    <recommendedName>
        <fullName evidence="4">RHS repeat protein</fullName>
    </recommendedName>
</protein>
<accession>A0ABS6VZU4</accession>
<sequence>MTDARGMTTEYKTGLHDPKVGEEGEEEQLWSLIDNPDSGKNWLLTDVANKPSFKWDSRAYRQRLEYDIAQRPIEKWVQAPTSSNEVLKQKTVYGETANSPRAENLLGQVFEQYDQAGKQSIPAYDFKGNLKIEARQFTQVFDSVLDYSGSVALQTEIYNTSYSYDALDRPTKKTTPDNSTAIYSYAKNAMLENQALEVRGSGNEEQAINDITYNAKGQRTDIYYANGSKTKYVYDLETFRIIRILTTRNNGQEILQDINYTFDAAGNITQQRDDAQQTIYFSNQVVQPFCKYTYDALYRLKQATGRELNGLVQPSASDCSIQTPVPNTETNACRNYILNYDYDELGNILQMQHIAQNGNWTRNYFYPSDSNQLVGQTSGQADYTYDASGNMLTMPHLDEMGWDEDDMQVEADLGGGGTVYYGYDSSDNRVRKVIVNGSIKKERLYVGEWELWQQGTNDTIETERETLSIADDQKSFLQLETLTIDSGNTVLSPFTNWRYQYDNHLGSACLELDDSANIISYEEYYPFGAMSYRSGKSQTEVSLKRYRYYGKERDAAER</sequence>
<feature type="region of interest" description="Disordered" evidence="1">
    <location>
        <begin position="1"/>
        <end position="25"/>
    </location>
</feature>
<dbReference type="InterPro" id="IPR050708">
    <property type="entry name" value="T6SS_VgrG/RHS"/>
</dbReference>
<evidence type="ECO:0000313" key="2">
    <source>
        <dbReference type="EMBL" id="MBW2961113.1"/>
    </source>
</evidence>
<name>A0ABS6VZU4_9FLAO</name>
<reference evidence="2 3" key="1">
    <citation type="submission" date="2021-07" db="EMBL/GenBank/DDBJ databases">
        <title>Mesonia aestuariivivens sp. nov., isolated from a tidal flat.</title>
        <authorList>
            <person name="Kim Y.-O."/>
            <person name="Yoon J.-H."/>
        </authorList>
    </citation>
    <scope>NUCLEOTIDE SEQUENCE [LARGE SCALE GENOMIC DNA]</scope>
    <source>
        <strain evidence="2 3">JHPTF-M18</strain>
    </source>
</reference>
<gene>
    <name evidence="2" type="ORF">KW502_04805</name>
</gene>
<dbReference type="PANTHER" id="PTHR32305">
    <property type="match status" value="1"/>
</dbReference>
<comment type="caution">
    <text evidence="2">The sequence shown here is derived from an EMBL/GenBank/DDBJ whole genome shotgun (WGS) entry which is preliminary data.</text>
</comment>
<evidence type="ECO:0000313" key="3">
    <source>
        <dbReference type="Proteomes" id="UP000719267"/>
    </source>
</evidence>
<dbReference type="PANTHER" id="PTHR32305:SF15">
    <property type="entry name" value="PROTEIN RHSA-RELATED"/>
    <property type="match status" value="1"/>
</dbReference>